<comment type="similarity">
    <text evidence="1 6">Belongs to the type-B carboxylesterase/lipase family.</text>
</comment>
<dbReference type="PANTHER" id="PTHR43142:SF1">
    <property type="entry name" value="CARBOXYLIC ESTER HYDROLASE"/>
    <property type="match status" value="1"/>
</dbReference>
<dbReference type="KEGG" id="dvv:114324846"/>
<evidence type="ECO:0000313" key="8">
    <source>
        <dbReference type="EnsemblMetazoa" id="XP_028128526.1"/>
    </source>
</evidence>
<feature type="domain" description="Carboxylesterase type B" evidence="7">
    <location>
        <begin position="33"/>
        <end position="550"/>
    </location>
</feature>
<dbReference type="GO" id="GO:0052689">
    <property type="term" value="F:carboxylic ester hydrolase activity"/>
    <property type="evidence" value="ECO:0007669"/>
    <property type="project" value="UniProtKB-KW"/>
</dbReference>
<dbReference type="Proteomes" id="UP001652700">
    <property type="component" value="Unplaced"/>
</dbReference>
<keyword evidence="2" id="KW-0719">Serine esterase</keyword>
<dbReference type="SUPFAM" id="SSF53474">
    <property type="entry name" value="alpha/beta-Hydrolases"/>
    <property type="match status" value="1"/>
</dbReference>
<dbReference type="AlphaFoldDB" id="A0A6P7EZT7"/>
<dbReference type="InterPro" id="IPR019819">
    <property type="entry name" value="Carboxylesterase_B_CS"/>
</dbReference>
<keyword evidence="4" id="KW-1015">Disulfide bond</keyword>
<dbReference type="PANTHER" id="PTHR43142">
    <property type="entry name" value="CARBOXYLIC ESTER HYDROLASE"/>
    <property type="match status" value="1"/>
</dbReference>
<reference evidence="8" key="2">
    <citation type="submission" date="2025-05" db="UniProtKB">
        <authorList>
            <consortium name="EnsemblMetazoa"/>
        </authorList>
    </citation>
    <scope>IDENTIFICATION</scope>
</reference>
<dbReference type="EC" id="3.1.1.-" evidence="6"/>
<keyword evidence="5" id="KW-0325">Glycoprotein</keyword>
<dbReference type="InterPro" id="IPR019826">
    <property type="entry name" value="Carboxylesterase_B_AS"/>
</dbReference>
<evidence type="ECO:0000256" key="3">
    <source>
        <dbReference type="ARBA" id="ARBA00022801"/>
    </source>
</evidence>
<organism evidence="10">
    <name type="scientific">Diabrotica virgifera virgifera</name>
    <name type="common">western corn rootworm</name>
    <dbReference type="NCBI Taxonomy" id="50390"/>
    <lineage>
        <taxon>Eukaryota</taxon>
        <taxon>Metazoa</taxon>
        <taxon>Ecdysozoa</taxon>
        <taxon>Arthropoda</taxon>
        <taxon>Hexapoda</taxon>
        <taxon>Insecta</taxon>
        <taxon>Pterygota</taxon>
        <taxon>Neoptera</taxon>
        <taxon>Endopterygota</taxon>
        <taxon>Coleoptera</taxon>
        <taxon>Polyphaga</taxon>
        <taxon>Cucujiformia</taxon>
        <taxon>Chrysomeloidea</taxon>
        <taxon>Chrysomelidae</taxon>
        <taxon>Galerucinae</taxon>
        <taxon>Diabroticina</taxon>
        <taxon>Diabroticites</taxon>
        <taxon>Diabrotica</taxon>
    </lineage>
</organism>
<dbReference type="PROSITE" id="PS00941">
    <property type="entry name" value="CARBOXYLESTERASE_B_2"/>
    <property type="match status" value="1"/>
</dbReference>
<evidence type="ECO:0000256" key="4">
    <source>
        <dbReference type="ARBA" id="ARBA00023157"/>
    </source>
</evidence>
<evidence type="ECO:0000256" key="1">
    <source>
        <dbReference type="ARBA" id="ARBA00005964"/>
    </source>
</evidence>
<evidence type="ECO:0000256" key="2">
    <source>
        <dbReference type="ARBA" id="ARBA00022487"/>
    </source>
</evidence>
<keyword evidence="3 6" id="KW-0378">Hydrolase</keyword>
<reference evidence="10" key="1">
    <citation type="submission" date="2025-04" db="UniProtKB">
        <authorList>
            <consortium name="RefSeq"/>
        </authorList>
    </citation>
    <scope>IDENTIFICATION</scope>
    <source>
        <tissue evidence="10">Whole insect</tissue>
    </source>
</reference>
<dbReference type="InterPro" id="IPR002018">
    <property type="entry name" value="CarbesteraseB"/>
</dbReference>
<gene>
    <name evidence="10" type="primary">LOC114324846</name>
</gene>
<dbReference type="InParanoid" id="A0A6P7EZT7"/>
<evidence type="ECO:0000256" key="5">
    <source>
        <dbReference type="ARBA" id="ARBA00023180"/>
    </source>
</evidence>
<proteinExistence type="inferred from homology"/>
<dbReference type="OrthoDB" id="6846267at2759"/>
<dbReference type="EnsemblMetazoa" id="XM_028272725.2">
    <property type="protein sequence ID" value="XP_028128526.1"/>
    <property type="gene ID" value="LOC114324846"/>
</dbReference>
<sequence>MLFQSTFLINNKMVIIKYLFSLFLTYHLVKGDDVIVTIPNGQLRGRLEYSLRKNVTFYAFQQIPFGKPPVGELRFREPQPAEPWSGILDANQNTKACYQVNDFLNISSIQTEDCLFLNVYTPKYPSTTNSYPVLFFLYGGGFMGGASTFTAAGPHYLIEGEVIVVTASYRVGPFGFLSTGDAASPGNYGLKDQTLALKWVRDNIKYFGGDPDKVTIHGASAGGASVTFHLASPQSRGLFRAGISHSGSLLMPWAYQDGAKEIAYRLAQAIDGNFDPTATTEELVQFLRSATADQVNMAAKTFQESIGNEQIVQGFFFGPVIEQPSETAFITEPMYSTIEGGRMSKVPLFIGINSEEALDRITYSYFPGSVQAYDADVKQLVNRNMHIQDDATKETIGNEIRRIYTDGRLQDNMAAAIKYFSDMSFTRPLIRHAHMQSIYSDVYFYQFSYHGQLGGNRPYLEGADRVAHSEEGNYVWCYGNWSYLEYWPPADVLTSERFRTLMTNFVKYLNPTPKRSKLLDNIIWPTVKNYDFKYLNINDTLSIETDPKNLTYPQWVHLYDDDSYRPFITY</sequence>
<evidence type="ECO:0000313" key="9">
    <source>
        <dbReference type="Proteomes" id="UP001652700"/>
    </source>
</evidence>
<name>A0A6P7EZT7_DIAVI</name>
<evidence type="ECO:0000313" key="10">
    <source>
        <dbReference type="RefSeq" id="XP_028128526.1"/>
    </source>
</evidence>
<dbReference type="RefSeq" id="XP_028128526.1">
    <property type="nucleotide sequence ID" value="XM_028272725.1"/>
</dbReference>
<dbReference type="InterPro" id="IPR029058">
    <property type="entry name" value="AB_hydrolase_fold"/>
</dbReference>
<evidence type="ECO:0000259" key="7">
    <source>
        <dbReference type="Pfam" id="PF00135"/>
    </source>
</evidence>
<keyword evidence="9" id="KW-1185">Reference proteome</keyword>
<accession>A0A6P7EZT7</accession>
<evidence type="ECO:0000256" key="6">
    <source>
        <dbReference type="RuleBase" id="RU361235"/>
    </source>
</evidence>
<dbReference type="PROSITE" id="PS00122">
    <property type="entry name" value="CARBOXYLESTERASE_B_1"/>
    <property type="match status" value="1"/>
</dbReference>
<dbReference type="GeneID" id="114324846"/>
<dbReference type="Gene3D" id="3.40.50.1820">
    <property type="entry name" value="alpha/beta hydrolase"/>
    <property type="match status" value="1"/>
</dbReference>
<dbReference type="Pfam" id="PF00135">
    <property type="entry name" value="COesterase"/>
    <property type="match status" value="1"/>
</dbReference>
<protein>
    <recommendedName>
        <fullName evidence="6">Carboxylic ester hydrolase</fullName>
        <ecNumber evidence="6">3.1.1.-</ecNumber>
    </recommendedName>
</protein>